<dbReference type="RefSeq" id="YP_009099251.1">
    <property type="nucleotide sequence ID" value="NC_025423.1"/>
</dbReference>
<keyword evidence="3" id="KW-1185">Reference proteome</keyword>
<accession>A0A068EQI4</accession>
<dbReference type="Proteomes" id="UP000027382">
    <property type="component" value="Segment"/>
</dbReference>
<name>A0A068EQI4_9CAUD</name>
<keyword evidence="1" id="KW-0472">Membrane</keyword>
<proteinExistence type="predicted"/>
<keyword evidence="1" id="KW-1133">Transmembrane helix</keyword>
<organism evidence="2 3">
    <name type="scientific">Bacillus phage CP-51</name>
    <dbReference type="NCBI Taxonomy" id="1391188"/>
    <lineage>
        <taxon>Viruses</taxon>
        <taxon>Duplodnaviria</taxon>
        <taxon>Heunggongvirae</taxon>
        <taxon>Uroviricota</taxon>
        <taxon>Caudoviricetes</taxon>
        <taxon>Herelleviridae</taxon>
        <taxon>Spounavirinae</taxon>
        <taxon>Siminovitchvirus</taxon>
        <taxon>Siminovitchvirus CP51</taxon>
    </lineage>
</organism>
<evidence type="ECO:0000256" key="1">
    <source>
        <dbReference type="SAM" id="Phobius"/>
    </source>
</evidence>
<dbReference type="EMBL" id="KF554508">
    <property type="protein sequence ID" value="AID50642.1"/>
    <property type="molecule type" value="Genomic_DNA"/>
</dbReference>
<feature type="transmembrane region" description="Helical" evidence="1">
    <location>
        <begin position="30"/>
        <end position="52"/>
    </location>
</feature>
<keyword evidence="1" id="KW-0812">Transmembrane</keyword>
<evidence type="ECO:0000313" key="3">
    <source>
        <dbReference type="Proteomes" id="UP000027382"/>
    </source>
</evidence>
<reference evidence="2" key="1">
    <citation type="journal article" date="2014" name="Virology">
        <title>The odd one out: Bacillus ACT bacteriophage CP-51 exhibits unusual properties compared to related Spounavirinae W.Ph. and Bastille.</title>
        <authorList>
            <person name="Klumpp J."/>
            <person name="Schmuki M."/>
            <person name="Sozhamannan S."/>
            <person name="Beyer W."/>
            <person name="Fouts D.E."/>
            <person name="Bernbach V."/>
            <person name="Calendar R."/>
            <person name="Loessner M.J."/>
        </authorList>
    </citation>
    <scope>NUCLEOTIDE SEQUENCE [LARGE SCALE GENOMIC DNA]</scope>
</reference>
<protein>
    <submittedName>
        <fullName evidence="2">Uncharacterized protein</fullName>
    </submittedName>
</protein>
<evidence type="ECO:0000313" key="2">
    <source>
        <dbReference type="EMBL" id="AID50642.1"/>
    </source>
</evidence>
<dbReference type="OrthoDB" id="39835at10239"/>
<dbReference type="KEGG" id="vg:22277150"/>
<sequence>MIDKLIVLVIGLVVLITGTIMSYFDTGLARAVGILIVACCLCLFAITILYGWGKRERK</sequence>
<dbReference type="GeneID" id="22277150"/>
<feature type="transmembrane region" description="Helical" evidence="1">
    <location>
        <begin position="5"/>
        <end position="24"/>
    </location>
</feature>